<dbReference type="SUPFAM" id="SSF103501">
    <property type="entry name" value="Respiratory nitrate reductase 1 gamma chain"/>
    <property type="match status" value="2"/>
</dbReference>
<evidence type="ECO:0000256" key="2">
    <source>
        <dbReference type="ARBA" id="ARBA00022723"/>
    </source>
</evidence>
<keyword evidence="6" id="KW-0812">Transmembrane</keyword>
<dbReference type="GO" id="GO:0016491">
    <property type="term" value="F:oxidoreductase activity"/>
    <property type="evidence" value="ECO:0007669"/>
    <property type="project" value="UniProtKB-KW"/>
</dbReference>
<feature type="transmembrane region" description="Helical" evidence="6">
    <location>
        <begin position="18"/>
        <end position="36"/>
    </location>
</feature>
<keyword evidence="3" id="KW-0560">Oxidoreductase</keyword>
<evidence type="ECO:0000256" key="4">
    <source>
        <dbReference type="ARBA" id="ARBA00023004"/>
    </source>
</evidence>
<dbReference type="SUPFAM" id="SSF46548">
    <property type="entry name" value="alpha-helical ferredoxin"/>
    <property type="match status" value="1"/>
</dbReference>
<dbReference type="GO" id="GO:0051539">
    <property type="term" value="F:4 iron, 4 sulfur cluster binding"/>
    <property type="evidence" value="ECO:0007669"/>
    <property type="project" value="UniProtKB-KW"/>
</dbReference>
<feature type="domain" description="4Fe-4S ferredoxin-type" evidence="7">
    <location>
        <begin position="314"/>
        <end position="345"/>
    </location>
</feature>
<keyword evidence="1" id="KW-0004">4Fe-4S</keyword>
<sequence>MQEMTRQEFLFLSNPEKFLFYALAFASLGIAAWQIAGRARLWLSGKPISWGGPQRAGWLRWLPATSALRWWWGNVWSYVLLQRKVRSSRKRSGAPMHLMIFYGFLTLFIGTTLLAIDTYSPVKFHRGLYYLLYEQALDWMGVVFVVGVVWAFFRRHSMSRAELGRAALSPEIDEALRAKQSVDGRRRPMSHALSDNLALGLLLVLGLTGFLLEGARISANPHWFDATTSPVGFSVSSLIGRVSPDGYRVIWWFHAFWVFVFFSVFPRMRLRHLVMAVLSTAGRPPASMGELAPISLAEVEQTGQIGVAVARDYSRWHLMSLDACMECGRCTEVCPAWAVGKVLNPKQVVQDLRGAMASGEAVASAVSEEALWACTTCNACVEACPVLIRHVDLIVDVRRNLVAEGKLSGPSAVMLRQTASTGNAWGAPAANREDWMKGLDIPLCRDGVEFDWLLWVGCAGATDPGAVKTTKAVAALLKKAWVKFACLGPEEACTGDPARRVGDEFLFQDKAQQNVSVFERYAVRRVVTPCPHCFNTLKNEYGAFGGRFEEVIHHSQMLARLIAEGRLQAAAPKAAQVVFHDPCYLARVNNESDAPRFALGELTELNDALIPERPSRSRLAEPPHLGRKTLCCGAGGGRMWMEEPPTHRPANRRVDELLATGAQTVAVACPFCRIMLDAGIKQARPDDDVRLVDLAELLAERNA</sequence>
<dbReference type="InterPro" id="IPR051460">
    <property type="entry name" value="HdrC_iron-sulfur_subunit"/>
</dbReference>
<feature type="transmembrane region" description="Helical" evidence="6">
    <location>
        <begin position="136"/>
        <end position="153"/>
    </location>
</feature>
<keyword evidence="6" id="KW-0472">Membrane</keyword>
<dbReference type="Pfam" id="PF02754">
    <property type="entry name" value="CCG"/>
    <property type="match status" value="2"/>
</dbReference>
<comment type="caution">
    <text evidence="8">The sequence shown here is derived from an EMBL/GenBank/DDBJ whole genome shotgun (WGS) entry which is preliminary data.</text>
</comment>
<evidence type="ECO:0000256" key="3">
    <source>
        <dbReference type="ARBA" id="ARBA00023002"/>
    </source>
</evidence>
<proteinExistence type="predicted"/>
<evidence type="ECO:0000259" key="7">
    <source>
        <dbReference type="PROSITE" id="PS51379"/>
    </source>
</evidence>
<dbReference type="InterPro" id="IPR004017">
    <property type="entry name" value="Cys_rich_dom"/>
</dbReference>
<evidence type="ECO:0000256" key="5">
    <source>
        <dbReference type="ARBA" id="ARBA00023014"/>
    </source>
</evidence>
<dbReference type="GO" id="GO:0046872">
    <property type="term" value="F:metal ion binding"/>
    <property type="evidence" value="ECO:0007669"/>
    <property type="project" value="UniProtKB-KW"/>
</dbReference>
<accession>A0A931PUM8</accession>
<dbReference type="AlphaFoldDB" id="A0A931PUM8"/>
<dbReference type="EMBL" id="JACOSL010000039">
    <property type="protein sequence ID" value="MBI1756717.1"/>
    <property type="molecule type" value="Genomic_DNA"/>
</dbReference>
<evidence type="ECO:0000256" key="1">
    <source>
        <dbReference type="ARBA" id="ARBA00022485"/>
    </source>
</evidence>
<dbReference type="GO" id="GO:0005886">
    <property type="term" value="C:plasma membrane"/>
    <property type="evidence" value="ECO:0007669"/>
    <property type="project" value="TreeGrafter"/>
</dbReference>
<name>A0A931PUM8_FIMGI</name>
<evidence type="ECO:0000313" key="9">
    <source>
        <dbReference type="Proteomes" id="UP000727962"/>
    </source>
</evidence>
<protein>
    <submittedName>
        <fullName evidence="8">(Fe-S)-binding protein</fullName>
    </submittedName>
</protein>
<dbReference type="InterPro" id="IPR036197">
    <property type="entry name" value="NarG-like_sf"/>
</dbReference>
<dbReference type="Pfam" id="PF13187">
    <property type="entry name" value="Fer4_9"/>
    <property type="match status" value="1"/>
</dbReference>
<feature type="transmembrane region" description="Helical" evidence="6">
    <location>
        <begin position="96"/>
        <end position="116"/>
    </location>
</feature>
<feature type="transmembrane region" description="Helical" evidence="6">
    <location>
        <begin position="193"/>
        <end position="212"/>
    </location>
</feature>
<dbReference type="InterPro" id="IPR009051">
    <property type="entry name" value="Helical_ferredxn"/>
</dbReference>
<dbReference type="PANTHER" id="PTHR43255:SF1">
    <property type="entry name" value="IRON-SULFUR-BINDING OXIDOREDUCTASE FADF-RELATED"/>
    <property type="match status" value="1"/>
</dbReference>
<gene>
    <name evidence="8" type="ORF">HYR64_06375</name>
</gene>
<dbReference type="PROSITE" id="PS51379">
    <property type="entry name" value="4FE4S_FER_2"/>
    <property type="match status" value="1"/>
</dbReference>
<dbReference type="Proteomes" id="UP000727962">
    <property type="component" value="Unassembled WGS sequence"/>
</dbReference>
<keyword evidence="5" id="KW-0411">Iron-sulfur</keyword>
<feature type="transmembrane region" description="Helical" evidence="6">
    <location>
        <begin position="249"/>
        <end position="265"/>
    </location>
</feature>
<dbReference type="InterPro" id="IPR017896">
    <property type="entry name" value="4Fe4S_Fe-S-bd"/>
</dbReference>
<keyword evidence="4" id="KW-0408">Iron</keyword>
<dbReference type="Gene3D" id="1.20.950.20">
    <property type="entry name" value="Transmembrane di-heme cytochromes, Chain C"/>
    <property type="match status" value="1"/>
</dbReference>
<reference evidence="8" key="1">
    <citation type="submission" date="2020-07" db="EMBL/GenBank/DDBJ databases">
        <title>Huge and variable diversity of episymbiotic CPR bacteria and DPANN archaea in groundwater ecosystems.</title>
        <authorList>
            <person name="He C.Y."/>
            <person name="Keren R."/>
            <person name="Whittaker M."/>
            <person name="Farag I.F."/>
            <person name="Doudna J."/>
            <person name="Cate J.H.D."/>
            <person name="Banfield J.F."/>
        </authorList>
    </citation>
    <scope>NUCLEOTIDE SEQUENCE</scope>
    <source>
        <strain evidence="8">NC_groundwater_17_Pr7_B-0.1um_64_12</strain>
    </source>
</reference>
<dbReference type="PANTHER" id="PTHR43255">
    <property type="entry name" value="IRON-SULFUR-BINDING OXIDOREDUCTASE FADF-RELATED-RELATED"/>
    <property type="match status" value="1"/>
</dbReference>
<evidence type="ECO:0000313" key="8">
    <source>
        <dbReference type="EMBL" id="MBI1756717.1"/>
    </source>
</evidence>
<dbReference type="InterPro" id="IPR017900">
    <property type="entry name" value="4Fe4S_Fe_S_CS"/>
</dbReference>
<dbReference type="PROSITE" id="PS00198">
    <property type="entry name" value="4FE4S_FER_1"/>
    <property type="match status" value="2"/>
</dbReference>
<keyword evidence="2" id="KW-0479">Metal-binding</keyword>
<evidence type="ECO:0000256" key="6">
    <source>
        <dbReference type="SAM" id="Phobius"/>
    </source>
</evidence>
<keyword evidence="6" id="KW-1133">Transmembrane helix</keyword>
<dbReference type="Gene3D" id="1.10.1060.10">
    <property type="entry name" value="Alpha-helical ferredoxin"/>
    <property type="match status" value="1"/>
</dbReference>
<organism evidence="8 9">
    <name type="scientific">Fimbriimonas ginsengisoli</name>
    <dbReference type="NCBI Taxonomy" id="1005039"/>
    <lineage>
        <taxon>Bacteria</taxon>
        <taxon>Bacillati</taxon>
        <taxon>Armatimonadota</taxon>
        <taxon>Fimbriimonadia</taxon>
        <taxon>Fimbriimonadales</taxon>
        <taxon>Fimbriimonadaceae</taxon>
        <taxon>Fimbriimonas</taxon>
    </lineage>
</organism>